<evidence type="ECO:0000256" key="13">
    <source>
        <dbReference type="ARBA" id="ARBA00022842"/>
    </source>
</evidence>
<dbReference type="AlphaFoldDB" id="A0AAD8CV08"/>
<keyword evidence="7" id="KW-0812">Transmembrane</keyword>
<keyword evidence="21" id="KW-1185">Reference proteome</keyword>
<dbReference type="InterPro" id="IPR000407">
    <property type="entry name" value="GDA1_CD39_NTPase"/>
</dbReference>
<evidence type="ECO:0000313" key="21">
    <source>
        <dbReference type="Proteomes" id="UP001230051"/>
    </source>
</evidence>
<keyword evidence="15" id="KW-0472">Membrane</keyword>
<dbReference type="GO" id="GO:0004382">
    <property type="term" value="F:GDP phosphatase activity"/>
    <property type="evidence" value="ECO:0007669"/>
    <property type="project" value="TreeGrafter"/>
</dbReference>
<evidence type="ECO:0000256" key="15">
    <source>
        <dbReference type="ARBA" id="ARBA00023136"/>
    </source>
</evidence>
<evidence type="ECO:0000256" key="19">
    <source>
        <dbReference type="ARBA" id="ARBA00049175"/>
    </source>
</evidence>
<evidence type="ECO:0000256" key="12">
    <source>
        <dbReference type="ARBA" id="ARBA00022840"/>
    </source>
</evidence>
<comment type="subcellular location">
    <subcellularLocation>
        <location evidence="3">Cell membrane</location>
        <topology evidence="3">Multi-pass membrane protein</topology>
    </subcellularLocation>
</comment>
<gene>
    <name evidence="20" type="ORF">AOXY_G23349</name>
</gene>
<dbReference type="GO" id="GO:0005524">
    <property type="term" value="F:ATP binding"/>
    <property type="evidence" value="ECO:0007669"/>
    <property type="project" value="UniProtKB-KW"/>
</dbReference>
<reference evidence="20" key="1">
    <citation type="submission" date="2022-02" db="EMBL/GenBank/DDBJ databases">
        <title>Atlantic sturgeon de novo genome assembly.</title>
        <authorList>
            <person name="Stock M."/>
            <person name="Klopp C."/>
            <person name="Guiguen Y."/>
            <person name="Cabau C."/>
            <person name="Parinello H."/>
            <person name="Santidrian Yebra-Pimentel E."/>
            <person name="Kuhl H."/>
            <person name="Dirks R.P."/>
            <person name="Guessner J."/>
            <person name="Wuertz S."/>
            <person name="Du K."/>
            <person name="Schartl M."/>
        </authorList>
    </citation>
    <scope>NUCLEOTIDE SEQUENCE</scope>
    <source>
        <strain evidence="20">STURGEONOMICS-FGT-2020</strain>
        <tissue evidence="20">Whole blood</tissue>
    </source>
</reference>
<dbReference type="EMBL" id="JAGXEW010000024">
    <property type="protein sequence ID" value="KAK1158429.1"/>
    <property type="molecule type" value="Genomic_DNA"/>
</dbReference>
<dbReference type="GO" id="GO:0009134">
    <property type="term" value="P:nucleoside diphosphate catabolic process"/>
    <property type="evidence" value="ECO:0007669"/>
    <property type="project" value="TreeGrafter"/>
</dbReference>
<keyword evidence="16" id="KW-1015">Disulfide bond</keyword>
<dbReference type="PANTHER" id="PTHR11782:SF31">
    <property type="entry name" value="ECTONUCLEOSIDE TRIPHOSPHATE DIPHOSPHOHYDROLASE 8"/>
    <property type="match status" value="1"/>
</dbReference>
<keyword evidence="9" id="KW-0547">Nucleotide-binding</keyword>
<name>A0AAD8CV08_ACIOX</name>
<dbReference type="GO" id="GO:0005886">
    <property type="term" value="C:plasma membrane"/>
    <property type="evidence" value="ECO:0007669"/>
    <property type="project" value="UniProtKB-SubCell"/>
</dbReference>
<evidence type="ECO:0000256" key="6">
    <source>
        <dbReference type="ARBA" id="ARBA00022475"/>
    </source>
</evidence>
<keyword evidence="6" id="KW-1003">Cell membrane</keyword>
<evidence type="ECO:0000313" key="20">
    <source>
        <dbReference type="EMBL" id="KAK1158429.1"/>
    </source>
</evidence>
<sequence length="142" mass="16407">MQFMNSVLAKLMKPEPYLPDSRVRFTGSGSPAQCESLIKTFFNFSACARKLECSFNGVYQPPVHGNFFLKTDFPTEKENNLREYCATSYYITTLLIDAYRFDNQSWNKIVFEKVRDDDTNIGWTLGYMLNLTNLIPTETPAR</sequence>
<evidence type="ECO:0000256" key="16">
    <source>
        <dbReference type="ARBA" id="ARBA00023157"/>
    </source>
</evidence>
<dbReference type="GO" id="GO:0046872">
    <property type="term" value="F:metal ion binding"/>
    <property type="evidence" value="ECO:0007669"/>
    <property type="project" value="UniProtKB-KW"/>
</dbReference>
<keyword evidence="14" id="KW-1133">Transmembrane helix</keyword>
<comment type="caution">
    <text evidence="20">The sequence shown here is derived from an EMBL/GenBank/DDBJ whole genome shotgun (WGS) entry which is preliminary data.</text>
</comment>
<dbReference type="Proteomes" id="UP001230051">
    <property type="component" value="Unassembled WGS sequence"/>
</dbReference>
<dbReference type="Gene3D" id="3.30.420.150">
    <property type="entry name" value="Exopolyphosphatase. Domain 2"/>
    <property type="match status" value="2"/>
</dbReference>
<comment type="catalytic activity">
    <reaction evidence="19">
        <text>a ribonucleoside 5'-triphosphate + 2 H2O = a ribonucleoside 5'-phosphate + 2 phosphate + 2 H(+)</text>
        <dbReference type="Rhea" id="RHEA:36795"/>
        <dbReference type="ChEBI" id="CHEBI:15377"/>
        <dbReference type="ChEBI" id="CHEBI:15378"/>
        <dbReference type="ChEBI" id="CHEBI:43474"/>
        <dbReference type="ChEBI" id="CHEBI:58043"/>
        <dbReference type="ChEBI" id="CHEBI:61557"/>
        <dbReference type="EC" id="3.6.1.5"/>
    </reaction>
</comment>
<keyword evidence="12" id="KW-0067">ATP-binding</keyword>
<keyword evidence="10" id="KW-0378">Hydrolase</keyword>
<dbReference type="PANTHER" id="PTHR11782">
    <property type="entry name" value="ADENOSINE/GUANOSINE DIPHOSPHATASE"/>
    <property type="match status" value="1"/>
</dbReference>
<keyword evidence="13" id="KW-0460">Magnesium</keyword>
<dbReference type="GO" id="GO:0017111">
    <property type="term" value="F:ribonucleoside triphosphate phosphatase activity"/>
    <property type="evidence" value="ECO:0007669"/>
    <property type="project" value="TreeGrafter"/>
</dbReference>
<evidence type="ECO:0000256" key="5">
    <source>
        <dbReference type="ARBA" id="ARBA00012148"/>
    </source>
</evidence>
<keyword evidence="8" id="KW-0479">Metal-binding</keyword>
<evidence type="ECO:0000256" key="2">
    <source>
        <dbReference type="ARBA" id="ARBA00001946"/>
    </source>
</evidence>
<dbReference type="Pfam" id="PF01150">
    <property type="entry name" value="GDA1_CD39"/>
    <property type="match status" value="1"/>
</dbReference>
<organism evidence="20 21">
    <name type="scientific">Acipenser oxyrinchus oxyrinchus</name>
    <dbReference type="NCBI Taxonomy" id="40147"/>
    <lineage>
        <taxon>Eukaryota</taxon>
        <taxon>Metazoa</taxon>
        <taxon>Chordata</taxon>
        <taxon>Craniata</taxon>
        <taxon>Vertebrata</taxon>
        <taxon>Euteleostomi</taxon>
        <taxon>Actinopterygii</taxon>
        <taxon>Chondrostei</taxon>
        <taxon>Acipenseriformes</taxon>
        <taxon>Acipenseridae</taxon>
        <taxon>Acipenser</taxon>
    </lineage>
</organism>
<evidence type="ECO:0000256" key="1">
    <source>
        <dbReference type="ARBA" id="ARBA00001913"/>
    </source>
</evidence>
<comment type="cofactor">
    <cofactor evidence="1">
        <name>Ca(2+)</name>
        <dbReference type="ChEBI" id="CHEBI:29108"/>
    </cofactor>
</comment>
<evidence type="ECO:0000256" key="17">
    <source>
        <dbReference type="ARBA" id="ARBA00023180"/>
    </source>
</evidence>
<evidence type="ECO:0000256" key="8">
    <source>
        <dbReference type="ARBA" id="ARBA00022723"/>
    </source>
</evidence>
<comment type="similarity">
    <text evidence="4">Belongs to the GDA1/CD39 NTPase family.</text>
</comment>
<evidence type="ECO:0000256" key="7">
    <source>
        <dbReference type="ARBA" id="ARBA00022692"/>
    </source>
</evidence>
<dbReference type="GO" id="GO:0045134">
    <property type="term" value="F:UDP phosphatase activity"/>
    <property type="evidence" value="ECO:0007669"/>
    <property type="project" value="TreeGrafter"/>
</dbReference>
<evidence type="ECO:0000256" key="3">
    <source>
        <dbReference type="ARBA" id="ARBA00004651"/>
    </source>
</evidence>
<comment type="cofactor">
    <cofactor evidence="2">
        <name>Mg(2+)</name>
        <dbReference type="ChEBI" id="CHEBI:18420"/>
    </cofactor>
</comment>
<evidence type="ECO:0000256" key="10">
    <source>
        <dbReference type="ARBA" id="ARBA00022801"/>
    </source>
</evidence>
<evidence type="ECO:0000256" key="14">
    <source>
        <dbReference type="ARBA" id="ARBA00022989"/>
    </source>
</evidence>
<dbReference type="GO" id="GO:0004050">
    <property type="term" value="F:apyrase activity"/>
    <property type="evidence" value="ECO:0007669"/>
    <property type="project" value="UniProtKB-EC"/>
</dbReference>
<evidence type="ECO:0000256" key="4">
    <source>
        <dbReference type="ARBA" id="ARBA00009283"/>
    </source>
</evidence>
<evidence type="ECO:0000256" key="9">
    <source>
        <dbReference type="ARBA" id="ARBA00022741"/>
    </source>
</evidence>
<protein>
    <recommendedName>
        <fullName evidence="18">Ectonucleoside triphosphate diphosphohydrolase 8</fullName>
        <ecNumber evidence="5">3.6.1.5</ecNumber>
    </recommendedName>
</protein>
<keyword evidence="17" id="KW-0325">Glycoprotein</keyword>
<evidence type="ECO:0000256" key="18">
    <source>
        <dbReference type="ARBA" id="ARBA00039598"/>
    </source>
</evidence>
<dbReference type="EC" id="3.6.1.5" evidence="5"/>
<evidence type="ECO:0000256" key="11">
    <source>
        <dbReference type="ARBA" id="ARBA00022837"/>
    </source>
</evidence>
<accession>A0AAD8CV08</accession>
<proteinExistence type="inferred from homology"/>
<keyword evidence="11" id="KW-0106">Calcium</keyword>